<proteinExistence type="predicted"/>
<dbReference type="OrthoDB" id="5901461at2"/>
<organism evidence="1 2">
    <name type="scientific">Vibrio genomosp. F10 str. ZF-129</name>
    <dbReference type="NCBI Taxonomy" id="1187848"/>
    <lineage>
        <taxon>Bacteria</taxon>
        <taxon>Pseudomonadati</taxon>
        <taxon>Pseudomonadota</taxon>
        <taxon>Gammaproteobacteria</taxon>
        <taxon>Vibrionales</taxon>
        <taxon>Vibrionaceae</taxon>
        <taxon>Vibrio</taxon>
    </lineage>
</organism>
<dbReference type="AlphaFoldDB" id="A0A1E5BIL8"/>
<dbReference type="Proteomes" id="UP000094741">
    <property type="component" value="Unassembled WGS sequence"/>
</dbReference>
<evidence type="ECO:0000313" key="2">
    <source>
        <dbReference type="Proteomes" id="UP000094741"/>
    </source>
</evidence>
<gene>
    <name evidence="1" type="ORF">A1QO_04075</name>
</gene>
<comment type="caution">
    <text evidence="1">The sequence shown here is derived from an EMBL/GenBank/DDBJ whole genome shotgun (WGS) entry which is preliminary data.</text>
</comment>
<sequence>MKCYLISAHKSPRFYKPDGSLIEVELNYVEEKTYNCIDSMGRVITKTVGGSFRVTGGVWLVEDVCQSVKTLEEKGIYPFESRSELKEFAKTHKITRYKYIYCCL</sequence>
<accession>A0A1E5BIL8</accession>
<reference evidence="1 2" key="1">
    <citation type="journal article" date="2012" name="Science">
        <title>Ecological populations of bacteria act as socially cohesive units of antibiotic production and resistance.</title>
        <authorList>
            <person name="Cordero O.X."/>
            <person name="Wildschutte H."/>
            <person name="Kirkup B."/>
            <person name="Proehl S."/>
            <person name="Ngo L."/>
            <person name="Hussain F."/>
            <person name="Le Roux F."/>
            <person name="Mincer T."/>
            <person name="Polz M.F."/>
        </authorList>
    </citation>
    <scope>NUCLEOTIDE SEQUENCE [LARGE SCALE GENOMIC DNA]</scope>
    <source>
        <strain evidence="1 2">ZF-129</strain>
    </source>
</reference>
<name>A0A1E5BIL8_9VIBR</name>
<dbReference type="EMBL" id="AJYQ02000020">
    <property type="protein sequence ID" value="OEE37289.1"/>
    <property type="molecule type" value="Genomic_DNA"/>
</dbReference>
<dbReference type="eggNOG" id="ENOG5031MAR">
    <property type="taxonomic scope" value="Bacteria"/>
</dbReference>
<protein>
    <submittedName>
        <fullName evidence="1">Uncharacterized protein</fullName>
    </submittedName>
</protein>
<dbReference type="RefSeq" id="WP_017041767.1">
    <property type="nucleotide sequence ID" value="NZ_AJYQ02000020.1"/>
</dbReference>
<evidence type="ECO:0000313" key="1">
    <source>
        <dbReference type="EMBL" id="OEE37289.1"/>
    </source>
</evidence>